<evidence type="ECO:0000256" key="2">
    <source>
        <dbReference type="ARBA" id="ARBA00022553"/>
    </source>
</evidence>
<keyword evidence="8" id="KW-1185">Reference proteome</keyword>
<organism evidence="7 8">
    <name type="scientific">Lymnaea stagnalis</name>
    <name type="common">Great pond snail</name>
    <name type="synonym">Helix stagnalis</name>
    <dbReference type="NCBI Taxonomy" id="6523"/>
    <lineage>
        <taxon>Eukaryota</taxon>
        <taxon>Metazoa</taxon>
        <taxon>Spiralia</taxon>
        <taxon>Lophotrochozoa</taxon>
        <taxon>Mollusca</taxon>
        <taxon>Gastropoda</taxon>
        <taxon>Heterobranchia</taxon>
        <taxon>Euthyneura</taxon>
        <taxon>Panpulmonata</taxon>
        <taxon>Hygrophila</taxon>
        <taxon>Lymnaeoidea</taxon>
        <taxon>Lymnaeidae</taxon>
        <taxon>Lymnaea</taxon>
    </lineage>
</organism>
<dbReference type="GO" id="GO:0016020">
    <property type="term" value="C:membrane"/>
    <property type="evidence" value="ECO:0007669"/>
    <property type="project" value="UniProtKB-SubCell"/>
</dbReference>
<feature type="domain" description="PDZ" evidence="6">
    <location>
        <begin position="53"/>
        <end position="133"/>
    </location>
</feature>
<feature type="compositionally biased region" description="Polar residues" evidence="5">
    <location>
        <begin position="870"/>
        <end position="880"/>
    </location>
</feature>
<feature type="domain" description="PDZ" evidence="6">
    <location>
        <begin position="709"/>
        <end position="779"/>
    </location>
</feature>
<feature type="region of interest" description="Disordered" evidence="5">
    <location>
        <begin position="1011"/>
        <end position="1048"/>
    </location>
</feature>
<evidence type="ECO:0000313" key="7">
    <source>
        <dbReference type="EMBL" id="CAL1539955.1"/>
    </source>
</evidence>
<dbReference type="Pfam" id="PF00595">
    <property type="entry name" value="PDZ"/>
    <property type="match status" value="12"/>
</dbReference>
<dbReference type="CDD" id="cd06667">
    <property type="entry name" value="PDZ2_MUPP1-like"/>
    <property type="match status" value="1"/>
</dbReference>
<feature type="domain" description="PDZ" evidence="6">
    <location>
        <begin position="1590"/>
        <end position="1662"/>
    </location>
</feature>
<feature type="domain" description="PDZ" evidence="6">
    <location>
        <begin position="1461"/>
        <end position="1543"/>
    </location>
</feature>
<keyword evidence="2" id="KW-0597">Phosphoprotein</keyword>
<dbReference type="FunFam" id="2.30.42.10:FF:000038">
    <property type="entry name" value="Multiple PDZ domain protein isoform X1"/>
    <property type="match status" value="1"/>
</dbReference>
<comment type="subcellular location">
    <subcellularLocation>
        <location evidence="1">Membrane</location>
    </subcellularLocation>
</comment>
<dbReference type="PANTHER" id="PTHR19964:SF92">
    <property type="entry name" value="PATJ HOMOLOG"/>
    <property type="match status" value="1"/>
</dbReference>
<dbReference type="CDD" id="cd06672">
    <property type="entry name" value="PDZ8_MUPP1-PDZ7_PATJ-PDZ2_INAD-like"/>
    <property type="match status" value="1"/>
</dbReference>
<dbReference type="PROSITE" id="PS50106">
    <property type="entry name" value="PDZ"/>
    <property type="match status" value="12"/>
</dbReference>
<dbReference type="CDD" id="cd06669">
    <property type="entry name" value="PDZ5_MUPP1-like"/>
    <property type="match status" value="1"/>
</dbReference>
<dbReference type="InterPro" id="IPR036034">
    <property type="entry name" value="PDZ_sf"/>
</dbReference>
<feature type="compositionally biased region" description="Polar residues" evidence="5">
    <location>
        <begin position="1547"/>
        <end position="1559"/>
    </location>
</feature>
<dbReference type="CDD" id="cd06674">
    <property type="entry name" value="PDZ11_MUPP1-PDZ9_PATJ-like"/>
    <property type="match status" value="1"/>
</dbReference>
<feature type="region of interest" description="Disordered" evidence="5">
    <location>
        <begin position="1171"/>
        <end position="1200"/>
    </location>
</feature>
<dbReference type="CDD" id="cd06671">
    <property type="entry name" value="PDZ7_MUPP1-PD6_PATJ-like"/>
    <property type="match status" value="1"/>
</dbReference>
<dbReference type="Proteomes" id="UP001497497">
    <property type="component" value="Unassembled WGS sequence"/>
</dbReference>
<reference evidence="7 8" key="1">
    <citation type="submission" date="2024-04" db="EMBL/GenBank/DDBJ databases">
        <authorList>
            <consortium name="Genoscope - CEA"/>
            <person name="William W."/>
        </authorList>
    </citation>
    <scope>NUCLEOTIDE SEQUENCE [LARGE SCALE GENOMIC DNA]</scope>
</reference>
<feature type="region of interest" description="Disordered" evidence="5">
    <location>
        <begin position="1543"/>
        <end position="1586"/>
    </location>
</feature>
<feature type="domain" description="PDZ" evidence="6">
    <location>
        <begin position="554"/>
        <end position="628"/>
    </location>
</feature>
<evidence type="ECO:0000256" key="5">
    <source>
        <dbReference type="SAM" id="MobiDB-lite"/>
    </source>
</evidence>
<dbReference type="InterPro" id="IPR001478">
    <property type="entry name" value="PDZ"/>
</dbReference>
<dbReference type="SMART" id="SM00228">
    <property type="entry name" value="PDZ"/>
    <property type="match status" value="12"/>
</dbReference>
<feature type="domain" description="PDZ" evidence="6">
    <location>
        <begin position="1229"/>
        <end position="1313"/>
    </location>
</feature>
<sequence length="1798" mass="191515">MEAGSRSYHDAICGALVAAMCYMKARQEQHFTSPVPTPFCRPILSTDWTQLEVIDLINDGTGLGFGIIGGRSTGVVVKTILPGGIADQDGHLRSGDHILQIGDVNVRGMSSEQVALVLRQSGSHVRLVVARSVLEPPAFQLPHAPIIPTHQLDEHMEHFNTLMAIEAGEHEHHLHTVYLQQQLHQQLGAVQVHPQPLETMHDLADVDVFEVDLVKDSNGLGITIAGYVGGDNTPGRSLFYEISGIFVKSITEGSAAAVDGRVHVNDQIIEVDGKSLQGFSNHQAVEVLRNTGQMVRLKLVRFRHGPKYDKLQEYLAQANQSGVAQQPSLKETTAVYNPTYDLDSKQVDLDDGHLVSEDYSGDLPPDVETAIKAAWEPIVGNDFLVVVAQLAKFKEGGGLGISLEGTVDVEDGVEVRPHHYIRSILPDGPVGLNGRLKSSDELLEVNGRRLLGLNHVSVVDILKDLPQHVRLVCARRKSPLPDTFRAPDIQIPGTSPYPLGVEPGPPLTERLVKAKSELALSTSEGPPADTFIKSKSRSMETLNALAMWSSQPVVIELEKGDRGLGFSILDYQDPVNPNETVIVIRSLVPGGVAMQDGRLVPGDRLIFVNNVNVEHATLDEAVQALKGAARGTVKIGVAKPLPIREAFKQDAQRHARSGIQHRTTSSSSPEHLTSSDLKTPPSSPRRLSPAQSALASPELTRISTSHERTIHIQKGSQHLGLTVDAVDKAINGCVVKSIAKPSSVDLDGRIQPGDYIVSINNESLRRITNAQARAILRRSSLLGTDVSITYISGAAAGKGSVGPAPASEPQQSPLLQKLAQTLRSDDEPSSIATTIAPAGETTVVPTIETAASIDIAADQSSPTDAKAGTSLGQKTLQTDGSPAVGNQAWGPPRTVELTREPGKSLGISIVGGRVDMFNVSQEHCNAGIFIKHVLADSPAGRNGTLKKGDRILEVNGVDVRNATHDEAVEVIRSSSSPITFVVQSLSYSSCPGDLESLQLKPVQSFDESSTALGSVISSSPGSTPHQSFEQPDGKMPGESFSDSEDEDEYGYTKRRILKKYSDLPGLVQLVDLNRGTAAMGMGLAGNKDRSKMSVFVAGIQPDSPAAKDGRIEVGDELLEVNGINLHGLSHLNVSAVIKGVTTPVVKLVTHRREDFLEHMAVKPLRYGGSSQFDVQSVPPVSPQGSADSSRRESSVTSQSPTSGAAVAVAAVAAATTPTSQVTPTDAVQVIILHKQTSQGLGFGIEEDNKNGRNGIYVKSITQGGIADKDRQLEVGDEILEVGDKSLAGCHYEKAIDTLRSAQGSVRLKVRKSNQGNNLASAGGTGHSQAKMQLLNTLGESTTDPGDSEDNPDPRTCPIVVGKRTFIEIEKGKTGLGLSIVGGSDTLLGAIIIHEVYEDGAAARDGRLWAGDQILEVNGEDLTDATHNRALQVLRQTPPIVQIAVYRDESQVREEDILDVFSVELNKRPGKGLGLSIVGKKTDVGIYISDIVKGGVAEADARLMQGDQILAVNGEDMRHATQEYAAAVLKTLMGKVNLTVGRLKAGSKASSSRKNSNHGTSLKKSDSSASNKSKGRHSKSKNYEEPNHLRVVELEQDASGSLGISVAGGLNSPIGDAPVIIASLNPTGPAAISGKLRAGDKILNINGTSTEGMTHEHVINALRTDKKVTLHVVQGEAVSITGQRSRQVSGDMSETNLKDVNIELEDDDGQPPQYKTITLNRGPEGLGFSIIGGHSSPHGDLPIYVKTVFNKGAAADEGTLRRGDQILSVNGQSLDGLTHEEAVNILKNTRGIVTLGLLS</sequence>
<dbReference type="SUPFAM" id="SSF50156">
    <property type="entry name" value="PDZ domain-like"/>
    <property type="match status" value="12"/>
</dbReference>
<dbReference type="PANTHER" id="PTHR19964">
    <property type="entry name" value="MULTIPLE PDZ DOMAIN PROTEIN"/>
    <property type="match status" value="1"/>
</dbReference>
<feature type="domain" description="PDZ" evidence="6">
    <location>
        <begin position="894"/>
        <end position="986"/>
    </location>
</feature>
<evidence type="ECO:0000256" key="3">
    <source>
        <dbReference type="ARBA" id="ARBA00022737"/>
    </source>
</evidence>
<feature type="compositionally biased region" description="Polar residues" evidence="5">
    <location>
        <begin position="1011"/>
        <end position="1029"/>
    </location>
</feature>
<comment type="caution">
    <text evidence="7">The sequence shown here is derived from an EMBL/GenBank/DDBJ whole genome shotgun (WGS) entry which is preliminary data.</text>
</comment>
<dbReference type="FunFam" id="2.30.42.10:FF:000070">
    <property type="entry name" value="Multiple PDZ domain protein"/>
    <property type="match status" value="1"/>
</dbReference>
<evidence type="ECO:0000259" key="6">
    <source>
        <dbReference type="PROSITE" id="PS50106"/>
    </source>
</evidence>
<proteinExistence type="predicted"/>
<keyword evidence="3" id="KW-0677">Repeat</keyword>
<dbReference type="CDD" id="cd06791">
    <property type="entry name" value="PDZ3_MUPP1-like"/>
    <property type="match status" value="1"/>
</dbReference>
<dbReference type="CDD" id="cd06668">
    <property type="entry name" value="PDZ4_MUPP1-like"/>
    <property type="match status" value="1"/>
</dbReference>
<gene>
    <name evidence="7" type="ORF">GSLYS_00013688001</name>
</gene>
<feature type="domain" description="PDZ" evidence="6">
    <location>
        <begin position="387"/>
        <end position="477"/>
    </location>
</feature>
<dbReference type="CDD" id="cd06673">
    <property type="entry name" value="PDZ10_MUPP1-PDZ8_PATJ-like"/>
    <property type="match status" value="1"/>
</dbReference>
<dbReference type="CDD" id="cd06676">
    <property type="entry name" value="PDZ13_MUPP1-like"/>
    <property type="match status" value="1"/>
</dbReference>
<dbReference type="EMBL" id="CAXITT010000363">
    <property type="protein sequence ID" value="CAL1539955.1"/>
    <property type="molecule type" value="Genomic_DNA"/>
</dbReference>
<evidence type="ECO:0000256" key="4">
    <source>
        <dbReference type="ARBA" id="ARBA00023136"/>
    </source>
</evidence>
<feature type="domain" description="PDZ" evidence="6">
    <location>
        <begin position="1365"/>
        <end position="1448"/>
    </location>
</feature>
<feature type="domain" description="PDZ" evidence="6">
    <location>
        <begin position="1066"/>
        <end position="1152"/>
    </location>
</feature>
<name>A0AAV2I1R3_LYMST</name>
<evidence type="ECO:0000313" key="8">
    <source>
        <dbReference type="Proteomes" id="UP001497497"/>
    </source>
</evidence>
<protein>
    <recommendedName>
        <fullName evidence="6">PDZ domain-containing protein</fullName>
    </recommendedName>
</protein>
<dbReference type="FunFam" id="2.30.42.10:FF:000125">
    <property type="entry name" value="PATJ, crumbs cell polarity complex component"/>
    <property type="match status" value="1"/>
</dbReference>
<feature type="compositionally biased region" description="Low complexity" evidence="5">
    <location>
        <begin position="663"/>
        <end position="675"/>
    </location>
</feature>
<accession>A0AAV2I1R3</accession>
<dbReference type="CDD" id="cd06670">
    <property type="entry name" value="PDZ6_MUPP1-like"/>
    <property type="match status" value="1"/>
</dbReference>
<feature type="domain" description="PDZ" evidence="6">
    <location>
        <begin position="1715"/>
        <end position="1798"/>
    </location>
</feature>
<feature type="region of interest" description="Disordered" evidence="5">
    <location>
        <begin position="856"/>
        <end position="892"/>
    </location>
</feature>
<evidence type="ECO:0000256" key="1">
    <source>
        <dbReference type="ARBA" id="ARBA00004370"/>
    </source>
</evidence>
<feature type="domain" description="PDZ" evidence="6">
    <location>
        <begin position="210"/>
        <end position="303"/>
    </location>
</feature>
<feature type="region of interest" description="Disordered" evidence="5">
    <location>
        <begin position="649"/>
        <end position="705"/>
    </location>
</feature>
<dbReference type="InterPro" id="IPR051342">
    <property type="entry name" value="PDZ_scaffold"/>
</dbReference>
<dbReference type="Gene3D" id="2.30.42.10">
    <property type="match status" value="12"/>
</dbReference>
<keyword evidence="4" id="KW-0472">Membrane</keyword>